<feature type="region of interest" description="Disordered" evidence="7">
    <location>
        <begin position="161"/>
        <end position="187"/>
    </location>
</feature>
<evidence type="ECO:0000256" key="2">
    <source>
        <dbReference type="ARBA" id="ARBA00022475"/>
    </source>
</evidence>
<feature type="transmembrane region" description="Helical" evidence="8">
    <location>
        <begin position="295"/>
        <end position="318"/>
    </location>
</feature>
<name>A0ABM3N671_GALME</name>
<evidence type="ECO:0000259" key="9">
    <source>
        <dbReference type="PROSITE" id="PS50262"/>
    </source>
</evidence>
<evidence type="ECO:0000256" key="4">
    <source>
        <dbReference type="ARBA" id="ARBA00022989"/>
    </source>
</evidence>
<evidence type="ECO:0000313" key="10">
    <source>
        <dbReference type="Proteomes" id="UP001652740"/>
    </source>
</evidence>
<dbReference type="Proteomes" id="UP001652740">
    <property type="component" value="Unplaced"/>
</dbReference>
<dbReference type="Gene3D" id="1.20.1070.10">
    <property type="entry name" value="Rhodopsin 7-helix transmembrane proteins"/>
    <property type="match status" value="2"/>
</dbReference>
<comment type="subcellular location">
    <subcellularLocation>
        <location evidence="1">Cell membrane</location>
        <topology evidence="1">Multi-pass membrane protein</topology>
    </subcellularLocation>
</comment>
<feature type="transmembrane region" description="Helical" evidence="8">
    <location>
        <begin position="83"/>
        <end position="102"/>
    </location>
</feature>
<keyword evidence="5 8" id="KW-0472">Membrane</keyword>
<dbReference type="CDD" id="cd00637">
    <property type="entry name" value="7tm_classA_rhodopsin-like"/>
    <property type="match status" value="1"/>
</dbReference>
<evidence type="ECO:0000256" key="7">
    <source>
        <dbReference type="SAM" id="MobiDB-lite"/>
    </source>
</evidence>
<feature type="transmembrane region" description="Helical" evidence="8">
    <location>
        <begin position="134"/>
        <end position="152"/>
    </location>
</feature>
<accession>A0ABM3N671</accession>
<evidence type="ECO:0000313" key="11">
    <source>
        <dbReference type="RefSeq" id="XP_052759078.1"/>
    </source>
</evidence>
<sequence>MEEKNTRRGTAAENAGDALSESLIPIHSRAVTRPDAMEEPARPSEPLVPPLVLAVYIACVAGAGALANCSVLAALFKSARNGLSAIIIQLALADFALIGTSISPELWAWNARKWHFGSIGCSAYRGLNVFASTASSYLIVTIALHTLAIFNLEEKLIKRRNKRSHPDDDEMRSSQHSLVANSDSSTPPRTMHVDYRLAETKVPVTPPSAFVWVLSASLSIPEFTLATTIHEDHDYVLCTSVDTNHRVNMQTMLAIFDLVLPIIIMSVAGALVVNKLKSKKLYEIYNYESIAALKLSFWLIIVYSVFCVPRSIASVYHVYSVSKSVNEISPIDQIPKDYTTAVIRLAFSGIYLAATVIRPLLCIFMTPSLKKVFCVRDVNMDCV</sequence>
<evidence type="ECO:0000256" key="3">
    <source>
        <dbReference type="ARBA" id="ARBA00022692"/>
    </source>
</evidence>
<keyword evidence="2" id="KW-1003">Cell membrane</keyword>
<dbReference type="PROSITE" id="PS50262">
    <property type="entry name" value="G_PROTEIN_RECEP_F1_2"/>
    <property type="match status" value="1"/>
</dbReference>
<keyword evidence="4 8" id="KW-1133">Transmembrane helix</keyword>
<dbReference type="SUPFAM" id="SSF81321">
    <property type="entry name" value="Family A G protein-coupled receptor-like"/>
    <property type="match status" value="2"/>
</dbReference>
<dbReference type="RefSeq" id="XP_052759078.1">
    <property type="nucleotide sequence ID" value="XM_052903118.1"/>
</dbReference>
<evidence type="ECO:0000256" key="5">
    <source>
        <dbReference type="ARBA" id="ARBA00023136"/>
    </source>
</evidence>
<reference evidence="11" key="1">
    <citation type="submission" date="2025-08" db="UniProtKB">
        <authorList>
            <consortium name="RefSeq"/>
        </authorList>
    </citation>
    <scope>IDENTIFICATION</scope>
    <source>
        <tissue evidence="11">Whole larvae</tissue>
    </source>
</reference>
<dbReference type="PANTHER" id="PTHR24241">
    <property type="entry name" value="NEUROPEPTIDE RECEPTOR-RELATED G-PROTEIN COUPLED RECEPTOR"/>
    <property type="match status" value="1"/>
</dbReference>
<evidence type="ECO:0000256" key="8">
    <source>
        <dbReference type="SAM" id="Phobius"/>
    </source>
</evidence>
<keyword evidence="10" id="KW-1185">Reference proteome</keyword>
<feature type="compositionally biased region" description="Polar residues" evidence="7">
    <location>
        <begin position="174"/>
        <end position="187"/>
    </location>
</feature>
<feature type="transmembrane region" description="Helical" evidence="8">
    <location>
        <begin position="249"/>
        <end position="274"/>
    </location>
</feature>
<protein>
    <submittedName>
        <fullName evidence="11">LOW QUALITY PROTEIN: uncharacterized protein LOC113518422</fullName>
    </submittedName>
</protein>
<feature type="domain" description="G-protein coupled receptors family 1 profile" evidence="9">
    <location>
        <begin position="64"/>
        <end position="362"/>
    </location>
</feature>
<gene>
    <name evidence="11" type="primary">LOC113518422</name>
</gene>
<dbReference type="GeneID" id="113518422"/>
<organism evidence="10 11">
    <name type="scientific">Galleria mellonella</name>
    <name type="common">Greater wax moth</name>
    <dbReference type="NCBI Taxonomy" id="7137"/>
    <lineage>
        <taxon>Eukaryota</taxon>
        <taxon>Metazoa</taxon>
        <taxon>Ecdysozoa</taxon>
        <taxon>Arthropoda</taxon>
        <taxon>Hexapoda</taxon>
        <taxon>Insecta</taxon>
        <taxon>Pterygota</taxon>
        <taxon>Neoptera</taxon>
        <taxon>Endopterygota</taxon>
        <taxon>Lepidoptera</taxon>
        <taxon>Glossata</taxon>
        <taxon>Ditrysia</taxon>
        <taxon>Pyraloidea</taxon>
        <taxon>Pyralidae</taxon>
        <taxon>Galleriinae</taxon>
        <taxon>Galleria</taxon>
    </lineage>
</organism>
<evidence type="ECO:0000256" key="6">
    <source>
        <dbReference type="ARBA" id="ARBA00023170"/>
    </source>
</evidence>
<dbReference type="PANTHER" id="PTHR24241:SF76">
    <property type="entry name" value="NEUROPEPTIDE SIFAMIDE RECEPTOR"/>
    <property type="match status" value="1"/>
</dbReference>
<feature type="transmembrane region" description="Helical" evidence="8">
    <location>
        <begin position="338"/>
        <end position="361"/>
    </location>
</feature>
<keyword evidence="3 8" id="KW-0812">Transmembrane</keyword>
<feature type="transmembrane region" description="Helical" evidence="8">
    <location>
        <begin position="53"/>
        <end position="76"/>
    </location>
</feature>
<dbReference type="InterPro" id="IPR017452">
    <property type="entry name" value="GPCR_Rhodpsn_7TM"/>
</dbReference>
<proteinExistence type="predicted"/>
<evidence type="ECO:0000256" key="1">
    <source>
        <dbReference type="ARBA" id="ARBA00004651"/>
    </source>
</evidence>
<keyword evidence="6" id="KW-0675">Receptor</keyword>